<organism evidence="4 5">
    <name type="scientific">Methanocella paludicola (strain DSM 17711 / JCM 13418 / NBRC 101707 / SANAE)</name>
    <dbReference type="NCBI Taxonomy" id="304371"/>
    <lineage>
        <taxon>Archaea</taxon>
        <taxon>Methanobacteriati</taxon>
        <taxon>Methanobacteriota</taxon>
        <taxon>Stenosarchaea group</taxon>
        <taxon>Methanomicrobia</taxon>
        <taxon>Methanocellales</taxon>
        <taxon>Methanocellaceae</taxon>
        <taxon>Methanocella</taxon>
    </lineage>
</organism>
<dbReference type="EMBL" id="AP011532">
    <property type="protein sequence ID" value="BAI60154.1"/>
    <property type="molecule type" value="Genomic_DNA"/>
</dbReference>
<reference evidence="4 5" key="2">
    <citation type="journal article" date="2008" name="Int. J. Syst. Evol. Microbiol.">
        <title>Methanocella paludicola gen. nov., sp. nov., a methane-producing archaeon, the first isolate of the lineage 'Rice Cluster I', and proposal of the new archaeal order Methanocellales ord. nov.</title>
        <authorList>
            <person name="Sakai S."/>
            <person name="Imachi H."/>
            <person name="Hanada S."/>
            <person name="Ohashi A."/>
            <person name="Harada H."/>
            <person name="Kamagata Y."/>
        </authorList>
    </citation>
    <scope>NUCLEOTIDE SEQUENCE [LARGE SCALE GENOMIC DNA]</scope>
    <source>
        <strain evidence="5">DSM 17711 / JCM 13418 / NBRC 101707 / SANAE</strain>
    </source>
</reference>
<dbReference type="eggNOG" id="arCOG01736">
    <property type="taxonomic scope" value="Archaea"/>
</dbReference>
<dbReference type="GeneID" id="8680247"/>
<comment type="catalytic activity">
    <reaction evidence="2">
        <text>a 3'-end 2',3'-cyclophospho-ribonucleotide-RNA + H2O = a 3'-end 2'-phospho-ribonucleotide-RNA + H(+)</text>
        <dbReference type="Rhea" id="RHEA:11828"/>
        <dbReference type="Rhea" id="RHEA-COMP:10464"/>
        <dbReference type="Rhea" id="RHEA-COMP:17353"/>
        <dbReference type="ChEBI" id="CHEBI:15377"/>
        <dbReference type="ChEBI" id="CHEBI:15378"/>
        <dbReference type="ChEBI" id="CHEBI:83064"/>
        <dbReference type="ChEBI" id="CHEBI:173113"/>
        <dbReference type="EC" id="3.1.4.58"/>
    </reaction>
</comment>
<feature type="active site" description="Proton donor" evidence="2">
    <location>
        <position position="39"/>
    </location>
</feature>
<dbReference type="STRING" id="304371.MCP_0082"/>
<dbReference type="GO" id="GO:0004113">
    <property type="term" value="F:2',3'-cyclic-nucleotide 3'-phosphodiesterase activity"/>
    <property type="evidence" value="ECO:0007669"/>
    <property type="project" value="InterPro"/>
</dbReference>
<dbReference type="OrthoDB" id="44091at2157"/>
<dbReference type="RefSeq" id="WP_012898834.1">
    <property type="nucleotide sequence ID" value="NC_013665.1"/>
</dbReference>
<dbReference type="InterPro" id="IPR009097">
    <property type="entry name" value="Cyclic_Pdiesterase"/>
</dbReference>
<feature type="domain" description="Phosphoesterase HXTX" evidence="3">
    <location>
        <begin position="13"/>
        <end position="88"/>
    </location>
</feature>
<dbReference type="Proteomes" id="UP000001882">
    <property type="component" value="Chromosome"/>
</dbReference>
<dbReference type="InterPro" id="IPR014051">
    <property type="entry name" value="Phosphoesterase_HXTX"/>
</dbReference>
<keyword evidence="1 2" id="KW-0378">Hydrolase</keyword>
<protein>
    <recommendedName>
        <fullName evidence="2">RNA 2',3'-cyclic phosphodiesterase</fullName>
        <shortName evidence="2">RNA 2',3'-CPDase</shortName>
        <ecNumber evidence="2">3.1.4.58</ecNumber>
    </recommendedName>
</protein>
<comment type="function">
    <text evidence="2">Hydrolyzes RNA 2',3'-cyclic phosphodiester to an RNA 2'-phosphomonoester.</text>
</comment>
<sequence>MIRAFISVNLTPGIRQKIGEAERDFDMKGIKLVEPSLIHVTLKFLGNIEEAKVGEIEAALKKVSVRPFKARMRSLGGFPNPRNPRVIWVGAEGDFAELNKQVEALMEEIGFPREGRFQPHVTIGRVKFPTPEQKQDLPGLFEKYKDFDAGEMTVDSIHLMKSTLSPKGPRYDVLKEIPLAR</sequence>
<gene>
    <name evidence="4" type="primary">ligT</name>
    <name evidence="4" type="ordered locus">MCP_0082</name>
</gene>
<dbReference type="GO" id="GO:0008664">
    <property type="term" value="F:RNA 2',3'-cyclic 3'-phosphodiesterase activity"/>
    <property type="evidence" value="ECO:0007669"/>
    <property type="project" value="UniProtKB-EC"/>
</dbReference>
<dbReference type="InParanoid" id="D1YUN2"/>
<dbReference type="KEGG" id="mpd:MCP_0082"/>
<dbReference type="FunCoup" id="D1YUN2">
    <property type="interactions" value="2"/>
</dbReference>
<dbReference type="GO" id="GO:0016874">
    <property type="term" value="F:ligase activity"/>
    <property type="evidence" value="ECO:0007669"/>
    <property type="project" value="UniProtKB-KW"/>
</dbReference>
<dbReference type="HAMAP" id="MF_01940">
    <property type="entry name" value="RNA_CPDase"/>
    <property type="match status" value="1"/>
</dbReference>
<dbReference type="SUPFAM" id="SSF55144">
    <property type="entry name" value="LigT-like"/>
    <property type="match status" value="1"/>
</dbReference>
<evidence type="ECO:0000256" key="2">
    <source>
        <dbReference type="HAMAP-Rule" id="MF_01940"/>
    </source>
</evidence>
<dbReference type="PANTHER" id="PTHR35561">
    <property type="entry name" value="RNA 2',3'-CYCLIC PHOSPHODIESTERASE"/>
    <property type="match status" value="1"/>
</dbReference>
<evidence type="ECO:0000256" key="1">
    <source>
        <dbReference type="ARBA" id="ARBA00022801"/>
    </source>
</evidence>
<proteinExistence type="inferred from homology"/>
<feature type="short sequence motif" description="HXTX 1" evidence="2">
    <location>
        <begin position="39"/>
        <end position="42"/>
    </location>
</feature>
<comment type="similarity">
    <text evidence="2">Belongs to the 2H phosphoesterase superfamily. ThpR family.</text>
</comment>
<keyword evidence="4" id="KW-0436">Ligase</keyword>
<reference evidence="5" key="3">
    <citation type="journal article" date="2011" name="PLoS ONE">
        <title>Genome sequence of a mesophilic hydrogenotrophic methanogen Methanocella paludicola, the first cultivated representative of the order Methanocellales.</title>
        <authorList>
            <person name="Sakai S."/>
            <person name="Takaki Y."/>
            <person name="Shimamura S."/>
            <person name="Sekine M."/>
            <person name="Tajima T."/>
            <person name="Kosugi H."/>
            <person name="Ichikawa N."/>
            <person name="Tasumi E."/>
            <person name="Hiraki A.T."/>
            <person name="Shimizu A."/>
            <person name="Kato Y."/>
            <person name="Nishiko R."/>
            <person name="Mori K."/>
            <person name="Fujita N."/>
            <person name="Imachi H."/>
            <person name="Takai K."/>
        </authorList>
    </citation>
    <scope>NUCLEOTIDE SEQUENCE [LARGE SCALE GENOMIC DNA]</scope>
    <source>
        <strain evidence="5">DSM 17711 / JCM 13418 / NBRC 101707 / SANAE</strain>
    </source>
</reference>
<feature type="domain" description="Phosphoesterase HXTX" evidence="3">
    <location>
        <begin position="94"/>
        <end position="171"/>
    </location>
</feature>
<accession>D1YUN2</accession>
<feature type="active site" description="Proton acceptor" evidence="2">
    <location>
        <position position="120"/>
    </location>
</feature>
<name>D1YUN2_METPS</name>
<dbReference type="Pfam" id="PF02834">
    <property type="entry name" value="LigT_PEase"/>
    <property type="match status" value="2"/>
</dbReference>
<dbReference type="AlphaFoldDB" id="D1YUN2"/>
<keyword evidence="5" id="KW-1185">Reference proteome</keyword>
<evidence type="ECO:0000259" key="3">
    <source>
        <dbReference type="Pfam" id="PF02834"/>
    </source>
</evidence>
<dbReference type="Gene3D" id="3.90.1140.10">
    <property type="entry name" value="Cyclic phosphodiesterase"/>
    <property type="match status" value="1"/>
</dbReference>
<reference evidence="4 5" key="1">
    <citation type="journal article" date="2007" name="Appl. Environ. Microbiol.">
        <title>Isolation of key methanogens for global methane emission from rice paddy fields: a novel isolate affiliated with the clone cluster rice cluster I.</title>
        <authorList>
            <person name="Sakai S."/>
            <person name="Imachi H."/>
            <person name="Sekiguchi Y."/>
            <person name="Ohashi A."/>
            <person name="Harada H."/>
            <person name="Kamagata Y."/>
        </authorList>
    </citation>
    <scope>NUCLEOTIDE SEQUENCE [LARGE SCALE GENOMIC DNA]</scope>
    <source>
        <strain evidence="5">DSM 17711 / JCM 13418 / NBRC 101707 / SANAE</strain>
    </source>
</reference>
<evidence type="ECO:0000313" key="4">
    <source>
        <dbReference type="EMBL" id="BAI60154.1"/>
    </source>
</evidence>
<dbReference type="InterPro" id="IPR004175">
    <property type="entry name" value="RNA_CPDase"/>
</dbReference>
<dbReference type="EC" id="3.1.4.58" evidence="2"/>
<dbReference type="PANTHER" id="PTHR35561:SF1">
    <property type="entry name" value="RNA 2',3'-CYCLIC PHOSPHODIESTERASE"/>
    <property type="match status" value="1"/>
</dbReference>
<feature type="short sequence motif" description="HXTX 2" evidence="2">
    <location>
        <begin position="120"/>
        <end position="123"/>
    </location>
</feature>
<dbReference type="NCBIfam" id="TIGR02258">
    <property type="entry name" value="2_5_ligase"/>
    <property type="match status" value="1"/>
</dbReference>
<evidence type="ECO:0000313" key="5">
    <source>
        <dbReference type="Proteomes" id="UP000001882"/>
    </source>
</evidence>